<name>A0ABN2QV27_9ACTN</name>
<organism evidence="4 5">
    <name type="scientific">Catenulispora subtropica</name>
    <dbReference type="NCBI Taxonomy" id="450798"/>
    <lineage>
        <taxon>Bacteria</taxon>
        <taxon>Bacillati</taxon>
        <taxon>Actinomycetota</taxon>
        <taxon>Actinomycetes</taxon>
        <taxon>Catenulisporales</taxon>
        <taxon>Catenulisporaceae</taxon>
        <taxon>Catenulispora</taxon>
    </lineage>
</organism>
<dbReference type="SUPFAM" id="SSF51735">
    <property type="entry name" value="NAD(P)-binding Rossmann-fold domains"/>
    <property type="match status" value="1"/>
</dbReference>
<dbReference type="InterPro" id="IPR036291">
    <property type="entry name" value="NAD(P)-bd_dom_sf"/>
</dbReference>
<dbReference type="Pfam" id="PF00106">
    <property type="entry name" value="adh_short"/>
    <property type="match status" value="1"/>
</dbReference>
<dbReference type="PRINTS" id="PR00080">
    <property type="entry name" value="SDRFAMILY"/>
</dbReference>
<dbReference type="InterPro" id="IPR002347">
    <property type="entry name" value="SDR_fam"/>
</dbReference>
<dbReference type="EMBL" id="BAAAQM010000005">
    <property type="protein sequence ID" value="GAA1958596.1"/>
    <property type="molecule type" value="Genomic_DNA"/>
</dbReference>
<dbReference type="Proteomes" id="UP001499854">
    <property type="component" value="Unassembled WGS sequence"/>
</dbReference>
<evidence type="ECO:0000313" key="4">
    <source>
        <dbReference type="EMBL" id="GAA1958596.1"/>
    </source>
</evidence>
<comment type="similarity">
    <text evidence="1 3">Belongs to the short-chain dehydrogenases/reductases (SDR) family.</text>
</comment>
<evidence type="ECO:0000256" key="2">
    <source>
        <dbReference type="ARBA" id="ARBA00023002"/>
    </source>
</evidence>
<dbReference type="PRINTS" id="PR00081">
    <property type="entry name" value="GDHRDH"/>
</dbReference>
<dbReference type="CDD" id="cd05233">
    <property type="entry name" value="SDR_c"/>
    <property type="match status" value="1"/>
</dbReference>
<keyword evidence="2" id="KW-0560">Oxidoreductase</keyword>
<gene>
    <name evidence="4" type="ORF">GCM10009838_13410</name>
</gene>
<proteinExistence type="inferred from homology"/>
<sequence length="246" mass="25901">MTGASSGFGEQFARQLSARGTALVLVARRGERLEKLAAELGTEVEVLPADLTDPAGLAAVEDRLRDTGNPVDLLVNNAGVGTTGSFTKLSAQNETDKVALNVTALMRLTHAALPRMVEAGHGGILNISSIAATTPVPWATTYGATKAFVMAFSENLNREVRRTGVHVTALLPGPSVTPLTEDGFDNRLPRLFWQSPEAIVTRGLAAVAAGKPVCITSRVLAFATVTGGRMPRSLQYLIGDRLIGRG</sequence>
<dbReference type="Gene3D" id="3.40.50.720">
    <property type="entry name" value="NAD(P)-binding Rossmann-like Domain"/>
    <property type="match status" value="1"/>
</dbReference>
<evidence type="ECO:0000256" key="1">
    <source>
        <dbReference type="ARBA" id="ARBA00006484"/>
    </source>
</evidence>
<dbReference type="PIRSF" id="PIRSF000126">
    <property type="entry name" value="11-beta-HSD1"/>
    <property type="match status" value="1"/>
</dbReference>
<evidence type="ECO:0000313" key="5">
    <source>
        <dbReference type="Proteomes" id="UP001499854"/>
    </source>
</evidence>
<dbReference type="PANTHER" id="PTHR44196">
    <property type="entry name" value="DEHYDROGENASE/REDUCTASE SDR FAMILY MEMBER 7B"/>
    <property type="match status" value="1"/>
</dbReference>
<keyword evidence="5" id="KW-1185">Reference proteome</keyword>
<protein>
    <submittedName>
        <fullName evidence="4">SDR family oxidoreductase</fullName>
    </submittedName>
</protein>
<dbReference type="PANTHER" id="PTHR44196:SF2">
    <property type="entry name" value="SHORT-CHAIN DEHYDROGENASE-RELATED"/>
    <property type="match status" value="1"/>
</dbReference>
<comment type="caution">
    <text evidence="4">The sequence shown here is derived from an EMBL/GenBank/DDBJ whole genome shotgun (WGS) entry which is preliminary data.</text>
</comment>
<evidence type="ECO:0000256" key="3">
    <source>
        <dbReference type="RuleBase" id="RU000363"/>
    </source>
</evidence>
<accession>A0ABN2QV27</accession>
<reference evidence="4 5" key="1">
    <citation type="journal article" date="2019" name="Int. J. Syst. Evol. Microbiol.">
        <title>The Global Catalogue of Microorganisms (GCM) 10K type strain sequencing project: providing services to taxonomists for standard genome sequencing and annotation.</title>
        <authorList>
            <consortium name="The Broad Institute Genomics Platform"/>
            <consortium name="The Broad Institute Genome Sequencing Center for Infectious Disease"/>
            <person name="Wu L."/>
            <person name="Ma J."/>
        </authorList>
    </citation>
    <scope>NUCLEOTIDE SEQUENCE [LARGE SCALE GENOMIC DNA]</scope>
    <source>
        <strain evidence="4 5">JCM 16013</strain>
    </source>
</reference>